<proteinExistence type="predicted"/>
<feature type="non-terminal residue" evidence="2">
    <location>
        <position position="1"/>
    </location>
</feature>
<feature type="compositionally biased region" description="Basic and acidic residues" evidence="1">
    <location>
        <begin position="129"/>
        <end position="145"/>
    </location>
</feature>
<keyword evidence="3" id="KW-1185">Reference proteome</keyword>
<gene>
    <name evidence="2" type="ORF">RFULGI_LOCUS16180</name>
</gene>
<name>A0A9N9NYE9_9GLOM</name>
<accession>A0A9N9NYE9</accession>
<protein>
    <submittedName>
        <fullName evidence="2">18867_t:CDS:1</fullName>
    </submittedName>
</protein>
<dbReference type="EMBL" id="CAJVPZ010056009">
    <property type="protein sequence ID" value="CAG8785188.1"/>
    <property type="molecule type" value="Genomic_DNA"/>
</dbReference>
<evidence type="ECO:0000256" key="1">
    <source>
        <dbReference type="SAM" id="MobiDB-lite"/>
    </source>
</evidence>
<dbReference type="AlphaFoldDB" id="A0A9N9NYE9"/>
<dbReference type="Proteomes" id="UP000789396">
    <property type="component" value="Unassembled WGS sequence"/>
</dbReference>
<feature type="non-terminal residue" evidence="2">
    <location>
        <position position="145"/>
    </location>
</feature>
<evidence type="ECO:0000313" key="3">
    <source>
        <dbReference type="Proteomes" id="UP000789396"/>
    </source>
</evidence>
<organism evidence="2 3">
    <name type="scientific">Racocetra fulgida</name>
    <dbReference type="NCBI Taxonomy" id="60492"/>
    <lineage>
        <taxon>Eukaryota</taxon>
        <taxon>Fungi</taxon>
        <taxon>Fungi incertae sedis</taxon>
        <taxon>Mucoromycota</taxon>
        <taxon>Glomeromycotina</taxon>
        <taxon>Glomeromycetes</taxon>
        <taxon>Diversisporales</taxon>
        <taxon>Gigasporaceae</taxon>
        <taxon>Racocetra</taxon>
    </lineage>
</organism>
<reference evidence="2" key="1">
    <citation type="submission" date="2021-06" db="EMBL/GenBank/DDBJ databases">
        <authorList>
            <person name="Kallberg Y."/>
            <person name="Tangrot J."/>
            <person name="Rosling A."/>
        </authorList>
    </citation>
    <scope>NUCLEOTIDE SEQUENCE</scope>
    <source>
        <strain evidence="2">IN212</strain>
    </source>
</reference>
<feature type="compositionally biased region" description="Basic and acidic residues" evidence="1">
    <location>
        <begin position="100"/>
        <end position="119"/>
    </location>
</feature>
<sequence length="145" mass="16287">FNLPLDAERITEALELTMEFIDKMLKNDNIKKEIAYLSLAPTARRISPPPVPSMFVAPRVPPVKLCRKKPAVAGNTELGFGVGNVDLEPLLQKFAANKSESNELDRKKETRNSPIRLEDIGNDEIDDESDRKMLVSDDDSHEKLN</sequence>
<evidence type="ECO:0000313" key="2">
    <source>
        <dbReference type="EMBL" id="CAG8785188.1"/>
    </source>
</evidence>
<feature type="region of interest" description="Disordered" evidence="1">
    <location>
        <begin position="97"/>
        <end position="145"/>
    </location>
</feature>
<comment type="caution">
    <text evidence="2">The sequence shown here is derived from an EMBL/GenBank/DDBJ whole genome shotgun (WGS) entry which is preliminary data.</text>
</comment>